<gene>
    <name evidence="1" type="ORF">GSTENG00037537001</name>
</gene>
<reference evidence="1" key="2">
    <citation type="submission" date="2004-02" db="EMBL/GenBank/DDBJ databases">
        <authorList>
            <consortium name="Genoscope"/>
            <consortium name="Whitehead Institute Centre for Genome Research"/>
        </authorList>
    </citation>
    <scope>NUCLEOTIDE SEQUENCE</scope>
</reference>
<dbReference type="AlphaFoldDB" id="Q4TIM6"/>
<sequence>TQATRTVMSSMRSWIQQLWPPLPAHEAPLTLAQGILSSMQPSSLAHTSACHYRPFPSDFGLKVHRPIAHLSQADSSSSLPCVSSSSAILFPPLPLLCWT</sequence>
<comment type="caution">
    <text evidence="1">The sequence shown here is derived from an EMBL/GenBank/DDBJ whole genome shotgun (WGS) entry which is preliminary data.</text>
</comment>
<dbReference type="KEGG" id="tng:GSTEN00037537G001"/>
<feature type="non-terminal residue" evidence="1">
    <location>
        <position position="1"/>
    </location>
</feature>
<dbReference type="EMBL" id="CAAE01001954">
    <property type="protein sequence ID" value="CAF87256.1"/>
    <property type="molecule type" value="Genomic_DNA"/>
</dbReference>
<organism evidence="1">
    <name type="scientific">Tetraodon nigroviridis</name>
    <name type="common">Spotted green pufferfish</name>
    <name type="synonym">Chelonodon nigroviridis</name>
    <dbReference type="NCBI Taxonomy" id="99883"/>
    <lineage>
        <taxon>Eukaryota</taxon>
        <taxon>Metazoa</taxon>
        <taxon>Chordata</taxon>
        <taxon>Craniata</taxon>
        <taxon>Vertebrata</taxon>
        <taxon>Euteleostomi</taxon>
        <taxon>Actinopterygii</taxon>
        <taxon>Neopterygii</taxon>
        <taxon>Teleostei</taxon>
        <taxon>Neoteleostei</taxon>
        <taxon>Acanthomorphata</taxon>
        <taxon>Eupercaria</taxon>
        <taxon>Tetraodontiformes</taxon>
        <taxon>Tetradontoidea</taxon>
        <taxon>Tetraodontidae</taxon>
        <taxon>Tetraodon</taxon>
    </lineage>
</organism>
<reference evidence="1" key="1">
    <citation type="journal article" date="2004" name="Nature">
        <title>Genome duplication in the teleost fish Tetraodon nigroviridis reveals the early vertebrate proto-karyotype.</title>
        <authorList>
            <person name="Jaillon O."/>
            <person name="Aury J.-M."/>
            <person name="Brunet F."/>
            <person name="Petit J.-L."/>
            <person name="Stange-Thomann N."/>
            <person name="Mauceli E."/>
            <person name="Bouneau L."/>
            <person name="Fischer C."/>
            <person name="Ozouf-Costaz C."/>
            <person name="Bernot A."/>
            <person name="Nicaud S."/>
            <person name="Jaffe D."/>
            <person name="Fisher S."/>
            <person name="Lutfalla G."/>
            <person name="Dossat C."/>
            <person name="Segurens B."/>
            <person name="Dasilva C."/>
            <person name="Salanoubat M."/>
            <person name="Levy M."/>
            <person name="Boudet N."/>
            <person name="Castellano S."/>
            <person name="Anthouard V."/>
            <person name="Jubin C."/>
            <person name="Castelli V."/>
            <person name="Katinka M."/>
            <person name="Vacherie B."/>
            <person name="Biemont C."/>
            <person name="Skalli Z."/>
            <person name="Cattolico L."/>
            <person name="Poulain J."/>
            <person name="De Berardinis V."/>
            <person name="Cruaud C."/>
            <person name="Duprat S."/>
            <person name="Brottier P."/>
            <person name="Coutanceau J.-P."/>
            <person name="Gouzy J."/>
            <person name="Parra G."/>
            <person name="Lardier G."/>
            <person name="Chapple C."/>
            <person name="McKernan K.J."/>
            <person name="McEwan P."/>
            <person name="Bosak S."/>
            <person name="Kellis M."/>
            <person name="Volff J.-N."/>
            <person name="Guigo R."/>
            <person name="Zody M.C."/>
            <person name="Mesirov J."/>
            <person name="Lindblad-Toh K."/>
            <person name="Birren B."/>
            <person name="Nusbaum C."/>
            <person name="Kahn D."/>
            <person name="Robinson-Rechavi M."/>
            <person name="Laudet V."/>
            <person name="Schachter V."/>
            <person name="Quetier F."/>
            <person name="Saurin W."/>
            <person name="Scarpelli C."/>
            <person name="Wincker P."/>
            <person name="Lander E.S."/>
            <person name="Weissenbach J."/>
            <person name="Roest Crollius H."/>
        </authorList>
    </citation>
    <scope>NUCLEOTIDE SEQUENCE [LARGE SCALE GENOMIC DNA]</scope>
</reference>
<protein>
    <submittedName>
        <fullName evidence="1">(spotted green pufferfish) hypothetical protein</fullName>
    </submittedName>
</protein>
<name>Q4TIM6_TETNG</name>
<evidence type="ECO:0000313" key="1">
    <source>
        <dbReference type="EMBL" id="CAF87256.1"/>
    </source>
</evidence>
<accession>Q4TIM6</accession>
<proteinExistence type="predicted"/>